<dbReference type="SUPFAM" id="SSF57302">
    <property type="entry name" value="Snake toxin-like"/>
    <property type="match status" value="1"/>
</dbReference>
<evidence type="ECO:0000313" key="2">
    <source>
        <dbReference type="EMBL" id="CAH3172973.1"/>
    </source>
</evidence>
<gene>
    <name evidence="2" type="ORF">PEVE_00008717</name>
</gene>
<sequence length="166" mass="18855">MRNTFSLALICVAVLIPLFQEGFSLRCHVCYSTKSWDDCVKNSRNKTCHDERVEDSSWACHTTHTSRLGKNNQQFDTFAKSCMILEMCNKERCRNEFVNGIDLNTTKASYCNLECCFKDHCNDMTSEAIALRSALLGASSTKSIADWLSSSFVYMMVSAVWRSIVQ</sequence>
<dbReference type="CDD" id="cd00117">
    <property type="entry name" value="TFP"/>
    <property type="match status" value="1"/>
</dbReference>
<feature type="chain" id="PRO_5045980770" evidence="1">
    <location>
        <begin position="25"/>
        <end position="166"/>
    </location>
</feature>
<feature type="signal peptide" evidence="1">
    <location>
        <begin position="1"/>
        <end position="24"/>
    </location>
</feature>
<dbReference type="EMBL" id="CALNXI010001597">
    <property type="protein sequence ID" value="CAH3172973.1"/>
    <property type="molecule type" value="Genomic_DNA"/>
</dbReference>
<dbReference type="Proteomes" id="UP001159427">
    <property type="component" value="Unassembled WGS sequence"/>
</dbReference>
<comment type="caution">
    <text evidence="2">The sequence shown here is derived from an EMBL/GenBank/DDBJ whole genome shotgun (WGS) entry which is preliminary data.</text>
</comment>
<evidence type="ECO:0000256" key="1">
    <source>
        <dbReference type="SAM" id="SignalP"/>
    </source>
</evidence>
<evidence type="ECO:0000313" key="3">
    <source>
        <dbReference type="Proteomes" id="UP001159427"/>
    </source>
</evidence>
<proteinExistence type="predicted"/>
<keyword evidence="3" id="KW-1185">Reference proteome</keyword>
<keyword evidence="1" id="KW-0732">Signal</keyword>
<organism evidence="2 3">
    <name type="scientific">Porites evermanni</name>
    <dbReference type="NCBI Taxonomy" id="104178"/>
    <lineage>
        <taxon>Eukaryota</taxon>
        <taxon>Metazoa</taxon>
        <taxon>Cnidaria</taxon>
        <taxon>Anthozoa</taxon>
        <taxon>Hexacorallia</taxon>
        <taxon>Scleractinia</taxon>
        <taxon>Fungiina</taxon>
        <taxon>Poritidae</taxon>
        <taxon>Porites</taxon>
    </lineage>
</organism>
<name>A0ABN8R0X4_9CNID</name>
<reference evidence="2 3" key="1">
    <citation type="submission" date="2022-05" db="EMBL/GenBank/DDBJ databases">
        <authorList>
            <consortium name="Genoscope - CEA"/>
            <person name="William W."/>
        </authorList>
    </citation>
    <scope>NUCLEOTIDE SEQUENCE [LARGE SCALE GENOMIC DNA]</scope>
</reference>
<protein>
    <submittedName>
        <fullName evidence="2">Uncharacterized protein</fullName>
    </submittedName>
</protein>
<accession>A0ABN8R0X4</accession>
<dbReference type="InterPro" id="IPR045860">
    <property type="entry name" value="Snake_toxin-like_sf"/>
</dbReference>